<sequence length="126" mass="14350">MIIFTYPATIMLILRIFFILTAMVLLERTDGLVLEDPRSISTLRGDTKGGRVSNPNFQLASASDPNVKMNVFSSTRLKLSYRSRRLGYIIGILHHQKSDVRNRVLAQTTFKVDYNVAETHPPKNNR</sequence>
<evidence type="ECO:0000256" key="1">
    <source>
        <dbReference type="SAM" id="Phobius"/>
    </source>
</evidence>
<proteinExistence type="predicted"/>
<dbReference type="EMBL" id="CM035411">
    <property type="protein sequence ID" value="KAH7435770.1"/>
    <property type="molecule type" value="Genomic_DNA"/>
</dbReference>
<reference evidence="2" key="1">
    <citation type="submission" date="2021-08" db="EMBL/GenBank/DDBJ databases">
        <title>WGS assembly of Ceratopteris richardii.</title>
        <authorList>
            <person name="Marchant D.B."/>
            <person name="Chen G."/>
            <person name="Jenkins J."/>
            <person name="Shu S."/>
            <person name="Leebens-Mack J."/>
            <person name="Grimwood J."/>
            <person name="Schmutz J."/>
            <person name="Soltis P."/>
            <person name="Soltis D."/>
            <person name="Chen Z.-H."/>
        </authorList>
    </citation>
    <scope>NUCLEOTIDE SEQUENCE</scope>
    <source>
        <strain evidence="2">Whitten #5841</strain>
        <tissue evidence="2">Leaf</tissue>
    </source>
</reference>
<organism evidence="2 3">
    <name type="scientific">Ceratopteris richardii</name>
    <name type="common">Triangle waterfern</name>
    <dbReference type="NCBI Taxonomy" id="49495"/>
    <lineage>
        <taxon>Eukaryota</taxon>
        <taxon>Viridiplantae</taxon>
        <taxon>Streptophyta</taxon>
        <taxon>Embryophyta</taxon>
        <taxon>Tracheophyta</taxon>
        <taxon>Polypodiopsida</taxon>
        <taxon>Polypodiidae</taxon>
        <taxon>Polypodiales</taxon>
        <taxon>Pteridineae</taxon>
        <taxon>Pteridaceae</taxon>
        <taxon>Parkerioideae</taxon>
        <taxon>Ceratopteris</taxon>
    </lineage>
</organism>
<comment type="caution">
    <text evidence="2">The sequence shown here is derived from an EMBL/GenBank/DDBJ whole genome shotgun (WGS) entry which is preliminary data.</text>
</comment>
<gene>
    <name evidence="2" type="ORF">KP509_06G079300</name>
</gene>
<evidence type="ECO:0000313" key="3">
    <source>
        <dbReference type="Proteomes" id="UP000825935"/>
    </source>
</evidence>
<dbReference type="Proteomes" id="UP000825935">
    <property type="component" value="Chromosome 6"/>
</dbReference>
<dbReference type="AlphaFoldDB" id="A0A8T2UMJ7"/>
<feature type="transmembrane region" description="Helical" evidence="1">
    <location>
        <begin position="6"/>
        <end position="26"/>
    </location>
</feature>
<name>A0A8T2UMJ7_CERRI</name>
<keyword evidence="1" id="KW-0812">Transmembrane</keyword>
<evidence type="ECO:0000313" key="2">
    <source>
        <dbReference type="EMBL" id="KAH7435770.1"/>
    </source>
</evidence>
<keyword evidence="3" id="KW-1185">Reference proteome</keyword>
<keyword evidence="1" id="KW-1133">Transmembrane helix</keyword>
<protein>
    <submittedName>
        <fullName evidence="2">Uncharacterized protein</fullName>
    </submittedName>
</protein>
<accession>A0A8T2UMJ7</accession>
<keyword evidence="1" id="KW-0472">Membrane</keyword>